<feature type="domain" description="AB hydrolase-1" evidence="3">
    <location>
        <begin position="29"/>
        <end position="201"/>
    </location>
</feature>
<evidence type="ECO:0000259" key="3">
    <source>
        <dbReference type="Pfam" id="PF00561"/>
    </source>
</evidence>
<dbReference type="Pfam" id="PF00561">
    <property type="entry name" value="Abhydrolase_1"/>
    <property type="match status" value="1"/>
</dbReference>
<evidence type="ECO:0000256" key="2">
    <source>
        <dbReference type="ARBA" id="ARBA00038115"/>
    </source>
</evidence>
<comment type="caution">
    <text evidence="4">The sequence shown here is derived from an EMBL/GenBank/DDBJ whole genome shotgun (WGS) entry which is preliminary data.</text>
</comment>
<comment type="similarity">
    <text evidence="2">Belongs to the AB hydrolase superfamily. FUS2 hydrolase family.</text>
</comment>
<dbReference type="PANTHER" id="PTHR22946">
    <property type="entry name" value="DIENELACTONE HYDROLASE DOMAIN-CONTAINING PROTEIN-RELATED"/>
    <property type="match status" value="1"/>
</dbReference>
<dbReference type="SUPFAM" id="SSF53474">
    <property type="entry name" value="alpha/beta-Hydrolases"/>
    <property type="match status" value="1"/>
</dbReference>
<protein>
    <recommendedName>
        <fullName evidence="3">AB hydrolase-1 domain-containing protein</fullName>
    </recommendedName>
</protein>
<proteinExistence type="inferred from homology"/>
<evidence type="ECO:0000313" key="4">
    <source>
        <dbReference type="EMBL" id="OJG19866.1"/>
    </source>
</evidence>
<dbReference type="InterPro" id="IPR000073">
    <property type="entry name" value="AB_hydrolase_1"/>
</dbReference>
<sequence>MKLITQKRKIHDIPVLEVVAEENRYEAIPLLVYYHGWQTGKELVLTQARKLAQAGFRVIAPDAMHHGERKTGPVSAVPGVTFLSSIHYNLLEFELLINFFQELHLVTDLYVGGVSMGGITTCALLTQYPEIKAAASIMGSPQPTHYVQMIMTRARSFGGFIPRDYFASLQWVTNVDLSLAPAKIAGRPLLFWHGRQDEKIPFVETASFYESIRQEPYATKVEMIESNEGHLVKGETMDQITAFFKKSLEK</sequence>
<dbReference type="GO" id="GO:0052689">
    <property type="term" value="F:carboxylic ester hydrolase activity"/>
    <property type="evidence" value="ECO:0007669"/>
    <property type="project" value="UniProtKB-ARBA"/>
</dbReference>
<dbReference type="InterPro" id="IPR050261">
    <property type="entry name" value="FrsA_esterase"/>
</dbReference>
<name>A0A1L8RJD7_9ENTE</name>
<gene>
    <name evidence="4" type="ORF">RU97_GL000099</name>
</gene>
<dbReference type="Proteomes" id="UP000181884">
    <property type="component" value="Unassembled WGS sequence"/>
</dbReference>
<keyword evidence="5" id="KW-1185">Reference proteome</keyword>
<evidence type="ECO:0000256" key="1">
    <source>
        <dbReference type="ARBA" id="ARBA00022801"/>
    </source>
</evidence>
<accession>A0A1L8RJD7</accession>
<dbReference type="PANTHER" id="PTHR22946:SF9">
    <property type="entry name" value="POLYKETIDE TRANSFERASE AF380"/>
    <property type="match status" value="1"/>
</dbReference>
<dbReference type="AlphaFoldDB" id="A0A1L8RJD7"/>
<keyword evidence="1" id="KW-0378">Hydrolase</keyword>
<reference evidence="4 5" key="1">
    <citation type="submission" date="2014-12" db="EMBL/GenBank/DDBJ databases">
        <title>Draft genome sequences of 29 type strains of Enterococci.</title>
        <authorList>
            <person name="Zhong Z."/>
            <person name="Sun Z."/>
            <person name="Liu W."/>
            <person name="Zhang W."/>
            <person name="Zhang H."/>
        </authorList>
    </citation>
    <scope>NUCLEOTIDE SEQUENCE [LARGE SCALE GENOMIC DNA]</scope>
    <source>
        <strain evidence="4 5">DSM 17029</strain>
    </source>
</reference>
<dbReference type="STRING" id="214095.RU97_GL000099"/>
<dbReference type="RefSeq" id="WP_071858902.1">
    <property type="nucleotide sequence ID" value="NZ_JXKH01000001.1"/>
</dbReference>
<dbReference type="EMBL" id="JXKH01000001">
    <property type="protein sequence ID" value="OJG19866.1"/>
    <property type="molecule type" value="Genomic_DNA"/>
</dbReference>
<organism evidence="4 5">
    <name type="scientific">Enterococcus canis</name>
    <dbReference type="NCBI Taxonomy" id="214095"/>
    <lineage>
        <taxon>Bacteria</taxon>
        <taxon>Bacillati</taxon>
        <taxon>Bacillota</taxon>
        <taxon>Bacilli</taxon>
        <taxon>Lactobacillales</taxon>
        <taxon>Enterococcaceae</taxon>
        <taxon>Enterococcus</taxon>
    </lineage>
</organism>
<dbReference type="Gene3D" id="3.40.50.1820">
    <property type="entry name" value="alpha/beta hydrolase"/>
    <property type="match status" value="1"/>
</dbReference>
<evidence type="ECO:0000313" key="5">
    <source>
        <dbReference type="Proteomes" id="UP000181884"/>
    </source>
</evidence>
<dbReference type="InterPro" id="IPR029058">
    <property type="entry name" value="AB_hydrolase_fold"/>
</dbReference>